<evidence type="ECO:0000313" key="2">
    <source>
        <dbReference type="Proteomes" id="UP000024635"/>
    </source>
</evidence>
<sequence length="106" mass="11663">MIEKAFSRIVPFIAFTLSGSDEGDDAETSANELVCGSKHYTIESTITPSADGTVNVAIRGRITCAWLERRESGEILCDGRCLRGPKGRYIAHTLLYRKLSQLTGLR</sequence>
<name>A0A016X1H5_9BILA</name>
<accession>A0A016X1H5</accession>
<evidence type="ECO:0000313" key="1">
    <source>
        <dbReference type="EMBL" id="EYC45377.1"/>
    </source>
</evidence>
<reference evidence="2" key="1">
    <citation type="journal article" date="2015" name="Nat. Genet.">
        <title>The genome and transcriptome of the zoonotic hookworm Ancylostoma ceylanicum identify infection-specific gene families.</title>
        <authorList>
            <person name="Schwarz E.M."/>
            <person name="Hu Y."/>
            <person name="Antoshechkin I."/>
            <person name="Miller M.M."/>
            <person name="Sternberg P.W."/>
            <person name="Aroian R.V."/>
        </authorList>
    </citation>
    <scope>NUCLEOTIDE SEQUENCE</scope>
    <source>
        <strain evidence="2">HY135</strain>
    </source>
</reference>
<gene>
    <name evidence="1" type="primary">Acey_s0431.g1342</name>
    <name evidence="1" type="ORF">Y032_0431g1342</name>
</gene>
<keyword evidence="2" id="KW-1185">Reference proteome</keyword>
<proteinExistence type="predicted"/>
<comment type="caution">
    <text evidence="1">The sequence shown here is derived from an EMBL/GenBank/DDBJ whole genome shotgun (WGS) entry which is preliminary data.</text>
</comment>
<organism evidence="1 2">
    <name type="scientific">Ancylostoma ceylanicum</name>
    <dbReference type="NCBI Taxonomy" id="53326"/>
    <lineage>
        <taxon>Eukaryota</taxon>
        <taxon>Metazoa</taxon>
        <taxon>Ecdysozoa</taxon>
        <taxon>Nematoda</taxon>
        <taxon>Chromadorea</taxon>
        <taxon>Rhabditida</taxon>
        <taxon>Rhabditina</taxon>
        <taxon>Rhabditomorpha</taxon>
        <taxon>Strongyloidea</taxon>
        <taxon>Ancylostomatidae</taxon>
        <taxon>Ancylostomatinae</taxon>
        <taxon>Ancylostoma</taxon>
    </lineage>
</organism>
<protein>
    <submittedName>
        <fullName evidence="1">Uncharacterized protein</fullName>
    </submittedName>
</protein>
<dbReference type="Proteomes" id="UP000024635">
    <property type="component" value="Unassembled WGS sequence"/>
</dbReference>
<dbReference type="EMBL" id="JARK01000031">
    <property type="protein sequence ID" value="EYC45377.1"/>
    <property type="molecule type" value="Genomic_DNA"/>
</dbReference>
<dbReference type="AlphaFoldDB" id="A0A016X1H5"/>